<dbReference type="AlphaFoldDB" id="A0A6A7KAU6"/>
<dbReference type="Gene3D" id="3.40.50.620">
    <property type="entry name" value="HUPs"/>
    <property type="match status" value="1"/>
</dbReference>
<dbReference type="PANTHER" id="PTHR21294">
    <property type="entry name" value="ELECTRON TRANSFER FLAVOPROTEIN BETA-SUBUNIT"/>
    <property type="match status" value="1"/>
</dbReference>
<dbReference type="RefSeq" id="WP_152805124.1">
    <property type="nucleotide sequence ID" value="NZ_WHNX01000020.1"/>
</dbReference>
<evidence type="ECO:0000259" key="2">
    <source>
        <dbReference type="SMART" id="SM00893"/>
    </source>
</evidence>
<gene>
    <name evidence="3" type="ORF">GC105_12075</name>
</gene>
<evidence type="ECO:0000313" key="4">
    <source>
        <dbReference type="Proteomes" id="UP000440004"/>
    </source>
</evidence>
<keyword evidence="4" id="KW-1185">Reference proteome</keyword>
<dbReference type="SMART" id="SM00893">
    <property type="entry name" value="ETF"/>
    <property type="match status" value="1"/>
</dbReference>
<evidence type="ECO:0000256" key="1">
    <source>
        <dbReference type="ARBA" id="ARBA00042002"/>
    </source>
</evidence>
<organism evidence="3 4">
    <name type="scientific">Alkalibaculum sporogenes</name>
    <dbReference type="NCBI Taxonomy" id="2655001"/>
    <lineage>
        <taxon>Bacteria</taxon>
        <taxon>Bacillati</taxon>
        <taxon>Bacillota</taxon>
        <taxon>Clostridia</taxon>
        <taxon>Eubacteriales</taxon>
        <taxon>Eubacteriaceae</taxon>
        <taxon>Alkalibaculum</taxon>
    </lineage>
</organism>
<reference evidence="3 4" key="1">
    <citation type="submission" date="2019-10" db="EMBL/GenBank/DDBJ databases">
        <title>Alkalibaculum tamaniensis sp.nov., a new alkaliphilic acetogen, isolated on methoxylated aromatics from a mud volcano.</title>
        <authorList>
            <person name="Khomyakova M.A."/>
            <person name="Merkel A.Y."/>
            <person name="Bonch-Osmolovskaya E.A."/>
            <person name="Slobodkin A.I."/>
        </authorList>
    </citation>
    <scope>NUCLEOTIDE SEQUENCE [LARGE SCALE GENOMIC DNA]</scope>
    <source>
        <strain evidence="3 4">M08DMB</strain>
    </source>
</reference>
<evidence type="ECO:0000313" key="3">
    <source>
        <dbReference type="EMBL" id="MPW26526.1"/>
    </source>
</evidence>
<dbReference type="PIRSF" id="PIRSF000090">
    <property type="entry name" value="Beta-ETF"/>
    <property type="match status" value="1"/>
</dbReference>
<dbReference type="InterPro" id="IPR033948">
    <property type="entry name" value="ETF_beta_N"/>
</dbReference>
<accession>A0A6A7KAU6</accession>
<dbReference type="Pfam" id="PF01012">
    <property type="entry name" value="ETF"/>
    <property type="match status" value="1"/>
</dbReference>
<name>A0A6A7KAU6_9FIRM</name>
<proteinExistence type="predicted"/>
<sequence>MKIIVCIKQVPDTNEVKIDPKTNTLIREGVPSIINPDDKAAIEEALKIKDKQGAEVTVLTMGPPQAEYALREGLAMGADKGILLSSRSFAGSDTWATSLALSGGIKKIGNYDLIFCGRQAIDGDTAQVGPEIAEHLDLPQITYVSKIRSINKEKAVVERALEDGYEVIEVTLPAVFTIIKESNNPRYPNIGRIIDVFDNMSIDVWDEIMIKLESEKLGLKGSPTQVLRTFTPPIKAPGKMIEGNTDKEKVLNLLNNLYNNIVK</sequence>
<dbReference type="InterPro" id="IPR014730">
    <property type="entry name" value="ETF_a/b_N"/>
</dbReference>
<dbReference type="CDD" id="cd01714">
    <property type="entry name" value="ETF_beta"/>
    <property type="match status" value="1"/>
</dbReference>
<protein>
    <recommendedName>
        <fullName evidence="1">Electron transfer flavoprotein small subunit</fullName>
    </recommendedName>
</protein>
<comment type="caution">
    <text evidence="3">The sequence shown here is derived from an EMBL/GenBank/DDBJ whole genome shotgun (WGS) entry which is preliminary data.</text>
</comment>
<dbReference type="EMBL" id="WHNX01000020">
    <property type="protein sequence ID" value="MPW26526.1"/>
    <property type="molecule type" value="Genomic_DNA"/>
</dbReference>
<dbReference type="PANTHER" id="PTHR21294:SF17">
    <property type="entry name" value="PROTEIN FIXA"/>
    <property type="match status" value="1"/>
</dbReference>
<dbReference type="InterPro" id="IPR014729">
    <property type="entry name" value="Rossmann-like_a/b/a_fold"/>
</dbReference>
<feature type="domain" description="Electron transfer flavoprotein alpha/beta-subunit N-terminal" evidence="2">
    <location>
        <begin position="22"/>
        <end position="208"/>
    </location>
</feature>
<dbReference type="Proteomes" id="UP000440004">
    <property type="component" value="Unassembled WGS sequence"/>
</dbReference>
<dbReference type="InterPro" id="IPR012255">
    <property type="entry name" value="ETF_b"/>
</dbReference>
<dbReference type="GO" id="GO:0009055">
    <property type="term" value="F:electron transfer activity"/>
    <property type="evidence" value="ECO:0007669"/>
    <property type="project" value="InterPro"/>
</dbReference>
<dbReference type="SUPFAM" id="SSF52402">
    <property type="entry name" value="Adenine nucleotide alpha hydrolases-like"/>
    <property type="match status" value="1"/>
</dbReference>